<feature type="transmembrane region" description="Helical" evidence="6">
    <location>
        <begin position="337"/>
        <end position="356"/>
    </location>
</feature>
<evidence type="ECO:0000256" key="3">
    <source>
        <dbReference type="ARBA" id="ARBA00022989"/>
    </source>
</evidence>
<dbReference type="Proteomes" id="UP001515480">
    <property type="component" value="Unassembled WGS sequence"/>
</dbReference>
<dbReference type="GO" id="GO:0004888">
    <property type="term" value="F:transmembrane signaling receptor activity"/>
    <property type="evidence" value="ECO:0007669"/>
    <property type="project" value="InterPro"/>
</dbReference>
<evidence type="ECO:0000256" key="5">
    <source>
        <dbReference type="SAM" id="MobiDB-lite"/>
    </source>
</evidence>
<reference evidence="8 9" key="1">
    <citation type="journal article" date="2024" name="Science">
        <title>Giant polyketide synthase enzymes in the biosynthesis of giant marine polyether toxins.</title>
        <authorList>
            <person name="Fallon T.R."/>
            <person name="Shende V.V."/>
            <person name="Wierzbicki I.H."/>
            <person name="Pendleton A.L."/>
            <person name="Watervoot N.F."/>
            <person name="Auber R.P."/>
            <person name="Gonzalez D.J."/>
            <person name="Wisecaver J.H."/>
            <person name="Moore B.S."/>
        </authorList>
    </citation>
    <scope>NUCLEOTIDE SEQUENCE [LARGE SCALE GENOMIC DNA]</scope>
    <source>
        <strain evidence="8 9">12B1</strain>
    </source>
</reference>
<feature type="transmembrane region" description="Helical" evidence="6">
    <location>
        <begin position="309"/>
        <end position="330"/>
    </location>
</feature>
<dbReference type="InterPro" id="IPR036734">
    <property type="entry name" value="Neur_chan_lig-bd_sf"/>
</dbReference>
<dbReference type="GO" id="GO:0016020">
    <property type="term" value="C:membrane"/>
    <property type="evidence" value="ECO:0007669"/>
    <property type="project" value="UniProtKB-SubCell"/>
</dbReference>
<proteinExistence type="predicted"/>
<organism evidence="8 9">
    <name type="scientific">Prymnesium parvum</name>
    <name type="common">Toxic golden alga</name>
    <dbReference type="NCBI Taxonomy" id="97485"/>
    <lineage>
        <taxon>Eukaryota</taxon>
        <taxon>Haptista</taxon>
        <taxon>Haptophyta</taxon>
        <taxon>Prymnesiophyceae</taxon>
        <taxon>Prymnesiales</taxon>
        <taxon>Prymnesiaceae</taxon>
        <taxon>Prymnesium</taxon>
    </lineage>
</organism>
<dbReference type="PANTHER" id="PTHR18945">
    <property type="entry name" value="NEUROTRANSMITTER GATED ION CHANNEL"/>
    <property type="match status" value="1"/>
</dbReference>
<feature type="domain" description="Neurotransmitter-gated ion-channel ligand-binding" evidence="7">
    <location>
        <begin position="67"/>
        <end position="199"/>
    </location>
</feature>
<evidence type="ECO:0000256" key="4">
    <source>
        <dbReference type="ARBA" id="ARBA00023136"/>
    </source>
</evidence>
<protein>
    <recommendedName>
        <fullName evidence="7">Neurotransmitter-gated ion-channel ligand-binding domain-containing protein</fullName>
    </recommendedName>
</protein>
<dbReference type="InterPro" id="IPR036719">
    <property type="entry name" value="Neuro-gated_channel_TM_sf"/>
</dbReference>
<dbReference type="AlphaFoldDB" id="A0AB34IV31"/>
<dbReference type="SUPFAM" id="SSF63712">
    <property type="entry name" value="Nicotinic receptor ligand binding domain-like"/>
    <property type="match status" value="1"/>
</dbReference>
<gene>
    <name evidence="8" type="ORF">AB1Y20_007913</name>
</gene>
<sequence length="451" mass="50170">MMEAPASHDSAVQRARSRFGEKPRPPPTPSSSDETAGSARSSPSQHSTANVAPRASALCLPPQPVSVPPSQQLGAKIPVSLSVRVRRTFDLDNVKQTFGCNLHIIMSWGADNETAPEERQGAASAGFDWTPEWKPRFVIKNVMELVHSTEFYTIRPNPNAHLKGEKKAIILGEMRLLVKIFHDMDLREFPFDIQRFVIEMEMEGIDSDDAKFVPFPDLPGADCIHSRCIFEDMKLAADKERALEYSFYSTKRSSSRLGMSLSGLKIKMTFCRRSNYYISNVALIMCVICSFALTAWASDDVADRQAVDFTLLLTAVAFKLVVVSMLPPVAYHTYLDYYVFFCMLFLSLVSITHSITPWLQLNFGDQFDGSFDDRCFIFFALSWIIFNVICGVWASNHSASTLTPFSSGRILADRDMQASSAAGAGESRTQSNNVRDTALHHPCIGNTDLSA</sequence>
<evidence type="ECO:0000259" key="7">
    <source>
        <dbReference type="Pfam" id="PF02931"/>
    </source>
</evidence>
<keyword evidence="3 6" id="KW-1133">Transmembrane helix</keyword>
<feature type="transmembrane region" description="Helical" evidence="6">
    <location>
        <begin position="376"/>
        <end position="394"/>
    </location>
</feature>
<dbReference type="GO" id="GO:0005230">
    <property type="term" value="F:extracellular ligand-gated monoatomic ion channel activity"/>
    <property type="evidence" value="ECO:0007669"/>
    <property type="project" value="InterPro"/>
</dbReference>
<accession>A0AB34IV31</accession>
<comment type="subcellular location">
    <subcellularLocation>
        <location evidence="1">Membrane</location>
        <topology evidence="1">Multi-pass membrane protein</topology>
    </subcellularLocation>
</comment>
<dbReference type="Pfam" id="PF02931">
    <property type="entry name" value="Neur_chan_LBD"/>
    <property type="match status" value="1"/>
</dbReference>
<feature type="region of interest" description="Disordered" evidence="5">
    <location>
        <begin position="1"/>
        <end position="53"/>
    </location>
</feature>
<dbReference type="InterPro" id="IPR038050">
    <property type="entry name" value="Neuro_actylchol_rec"/>
</dbReference>
<evidence type="ECO:0000256" key="1">
    <source>
        <dbReference type="ARBA" id="ARBA00004141"/>
    </source>
</evidence>
<dbReference type="Gene3D" id="1.20.58.390">
    <property type="entry name" value="Neurotransmitter-gated ion-channel transmembrane domain"/>
    <property type="match status" value="1"/>
</dbReference>
<dbReference type="InterPro" id="IPR006201">
    <property type="entry name" value="Neur_channel"/>
</dbReference>
<keyword evidence="2 6" id="KW-0812">Transmembrane</keyword>
<evidence type="ECO:0000313" key="9">
    <source>
        <dbReference type="Proteomes" id="UP001515480"/>
    </source>
</evidence>
<name>A0AB34IV31_PRYPA</name>
<evidence type="ECO:0000256" key="6">
    <source>
        <dbReference type="SAM" id="Phobius"/>
    </source>
</evidence>
<dbReference type="SUPFAM" id="SSF90112">
    <property type="entry name" value="Neurotransmitter-gated ion-channel transmembrane pore"/>
    <property type="match status" value="1"/>
</dbReference>
<keyword evidence="9" id="KW-1185">Reference proteome</keyword>
<feature type="transmembrane region" description="Helical" evidence="6">
    <location>
        <begin position="276"/>
        <end position="297"/>
    </location>
</feature>
<evidence type="ECO:0000313" key="8">
    <source>
        <dbReference type="EMBL" id="KAL1507051.1"/>
    </source>
</evidence>
<dbReference type="EMBL" id="JBGBPQ010000018">
    <property type="protein sequence ID" value="KAL1507051.1"/>
    <property type="molecule type" value="Genomic_DNA"/>
</dbReference>
<feature type="compositionally biased region" description="Polar residues" evidence="5">
    <location>
        <begin position="30"/>
        <end position="50"/>
    </location>
</feature>
<evidence type="ECO:0000256" key="2">
    <source>
        <dbReference type="ARBA" id="ARBA00022692"/>
    </source>
</evidence>
<comment type="caution">
    <text evidence="8">The sequence shown here is derived from an EMBL/GenBank/DDBJ whole genome shotgun (WGS) entry which is preliminary data.</text>
</comment>
<dbReference type="InterPro" id="IPR006202">
    <property type="entry name" value="Neur_chan_lig-bd"/>
</dbReference>
<dbReference type="Gene3D" id="2.70.170.10">
    <property type="entry name" value="Neurotransmitter-gated ion-channel ligand-binding domain"/>
    <property type="match status" value="1"/>
</dbReference>
<keyword evidence="4 6" id="KW-0472">Membrane</keyword>